<comment type="caution">
    <text evidence="1">The sequence shown here is derived from an EMBL/GenBank/DDBJ whole genome shotgun (WGS) entry which is preliminary data.</text>
</comment>
<dbReference type="RefSeq" id="WP_016124159.1">
    <property type="nucleotide sequence ID" value="NZ_KB976855.1"/>
</dbReference>
<evidence type="ECO:0000313" key="2">
    <source>
        <dbReference type="Proteomes" id="UP000014028"/>
    </source>
</evidence>
<dbReference type="EMBL" id="AHFK01000116">
    <property type="protein sequence ID" value="EOQ00417.1"/>
    <property type="molecule type" value="Genomic_DNA"/>
</dbReference>
<proteinExistence type="predicted"/>
<gene>
    <name evidence="1" type="ORF">IKC_06462</name>
</gene>
<dbReference type="Proteomes" id="UP000014028">
    <property type="component" value="Unassembled WGS sequence"/>
</dbReference>
<protein>
    <submittedName>
        <fullName evidence="1">Uncharacterized protein</fullName>
    </submittedName>
</protein>
<name>A0A9W5R0A6_BACCE</name>
<evidence type="ECO:0000313" key="1">
    <source>
        <dbReference type="EMBL" id="EOQ00417.1"/>
    </source>
</evidence>
<dbReference type="AlphaFoldDB" id="A0A9W5R0A6"/>
<reference evidence="1 2" key="1">
    <citation type="submission" date="2012-12" db="EMBL/GenBank/DDBJ databases">
        <title>The Genome Sequence of Bacillus cereus VD184.</title>
        <authorList>
            <consortium name="The Broad Institute Genome Sequencing Platform"/>
            <consortium name="The Broad Institute Genome Sequencing Center for Infectious Disease"/>
            <person name="Feldgarden M."/>
            <person name="Van der Auwera G.A."/>
            <person name="Mahillon J."/>
            <person name="Duprez V."/>
            <person name="Timmery S."/>
            <person name="Mattelet C."/>
            <person name="Dierick K."/>
            <person name="Sun M."/>
            <person name="Yu Z."/>
            <person name="Zhu L."/>
            <person name="Hu X."/>
            <person name="Shank E.B."/>
            <person name="Swiecicka I."/>
            <person name="Hansen B.M."/>
            <person name="Andrup L."/>
            <person name="Walker B."/>
            <person name="Young S.K."/>
            <person name="Zeng Q."/>
            <person name="Gargeya S."/>
            <person name="Fitzgerald M."/>
            <person name="Haas B."/>
            <person name="Abouelleil A."/>
            <person name="Alvarado L."/>
            <person name="Arachchi H.M."/>
            <person name="Berlin A.M."/>
            <person name="Chapman S.B."/>
            <person name="Dewar J."/>
            <person name="Goldberg J."/>
            <person name="Griggs A."/>
            <person name="Gujja S."/>
            <person name="Hansen M."/>
            <person name="Howarth C."/>
            <person name="Imamovic A."/>
            <person name="Larimer J."/>
            <person name="McCowan C."/>
            <person name="Murphy C."/>
            <person name="Neiman D."/>
            <person name="Pearson M."/>
            <person name="Priest M."/>
            <person name="Roberts A."/>
            <person name="Saif S."/>
            <person name="Shea T."/>
            <person name="Sisk P."/>
            <person name="Sykes S."/>
            <person name="Wortman J."/>
            <person name="Nusbaum C."/>
            <person name="Birren B."/>
        </authorList>
    </citation>
    <scope>NUCLEOTIDE SEQUENCE [LARGE SCALE GENOMIC DNA]</scope>
    <source>
        <strain evidence="1 2">VD184</strain>
    </source>
</reference>
<organism evidence="1 2">
    <name type="scientific">Bacillus cereus VD184</name>
    <dbReference type="NCBI Taxonomy" id="1053242"/>
    <lineage>
        <taxon>Bacteria</taxon>
        <taxon>Bacillati</taxon>
        <taxon>Bacillota</taxon>
        <taxon>Bacilli</taxon>
        <taxon>Bacillales</taxon>
        <taxon>Bacillaceae</taxon>
        <taxon>Bacillus</taxon>
        <taxon>Bacillus cereus group</taxon>
    </lineage>
</organism>
<sequence>MLGFENVVATDFTSGIDVDQIAHRTNMKFTEKKKKEQQFLMHGPKFFDESRKFLTDNSKLKDYALPASALATYILLHFKVDDLGILPRNFVLKELETASGIPYSTIHTGFQILQTEGLVEEILVGGKIPHYKICNYDRLNRTAKESTDKTQKLSYCRLPNYLLETSILKELVTHRDNKGIIELLNLINAFTRALDKDRNKYSVEDYTLTRAMKTLKARLGRNAKKVRQYLDIIAPIFDFTIISEKVRNPREARITRIRKKIQQIVITNFEVRMNPACVVENDRAKFRQAEAKMRKEAISRLNTAHVSLTSKDRKDIHVAFKNEISKIAAFVYNAKLQRNLMTFSMTYALDQFQEYVVKTKKKVNSIGGFIRAKLRESLTEWNERYLDDDARLEIIGNLISNDIDVPDALRHS</sequence>
<accession>A0A9W5R0A6</accession>